<sequence>MESLGTHFKDIILRDLYCDPRKKRIQYDILDKLQIKLFPEQLISYRKQLVMEELVTEDYPDEIDSPIEVTPKGYELIHLHGSYDAYINSMKQDEELRKESERLQAKYLRLKIYNTVITIFCTIISFIAGILLSGPIKQLWQQL</sequence>
<gene>
    <name evidence="1" type="ORF">F2Y35_18455</name>
</gene>
<organism evidence="1 2">
    <name type="scientific">Bacteroides caccae</name>
    <dbReference type="NCBI Taxonomy" id="47678"/>
    <lineage>
        <taxon>Bacteria</taxon>
        <taxon>Pseudomonadati</taxon>
        <taxon>Bacteroidota</taxon>
        <taxon>Bacteroidia</taxon>
        <taxon>Bacteroidales</taxon>
        <taxon>Bacteroidaceae</taxon>
        <taxon>Bacteroides</taxon>
    </lineage>
</organism>
<evidence type="ECO:0000313" key="2">
    <source>
        <dbReference type="Proteomes" id="UP000491168"/>
    </source>
</evidence>
<name>A0A6A1JN92_9BACE</name>
<proteinExistence type="predicted"/>
<dbReference type="AlphaFoldDB" id="A0A6A1JN92"/>
<accession>A0A6A1JN92</accession>
<protein>
    <submittedName>
        <fullName evidence="1">Uncharacterized protein</fullName>
    </submittedName>
</protein>
<dbReference type="Proteomes" id="UP000491168">
    <property type="component" value="Unassembled WGS sequence"/>
</dbReference>
<evidence type="ECO:0000313" key="1">
    <source>
        <dbReference type="EMBL" id="KAA5488181.1"/>
    </source>
</evidence>
<comment type="caution">
    <text evidence="1">The sequence shown here is derived from an EMBL/GenBank/DDBJ whole genome shotgun (WGS) entry which is preliminary data.</text>
</comment>
<dbReference type="EMBL" id="VVYF01000021">
    <property type="protein sequence ID" value="KAA5488181.1"/>
    <property type="molecule type" value="Genomic_DNA"/>
</dbReference>
<reference evidence="1 2" key="1">
    <citation type="journal article" date="2019" name="Nat. Med.">
        <title>A library of human gut bacterial isolates paired with longitudinal multiomics data enables mechanistic microbiome research.</title>
        <authorList>
            <person name="Poyet M."/>
            <person name="Groussin M."/>
            <person name="Gibbons S.M."/>
            <person name="Avila-Pacheco J."/>
            <person name="Jiang X."/>
            <person name="Kearney S.M."/>
            <person name="Perrotta A.R."/>
            <person name="Berdy B."/>
            <person name="Zhao S."/>
            <person name="Lieberman T.D."/>
            <person name="Swanson P.K."/>
            <person name="Smith M."/>
            <person name="Roesemann S."/>
            <person name="Alexander J.E."/>
            <person name="Rich S.A."/>
            <person name="Livny J."/>
            <person name="Vlamakis H."/>
            <person name="Clish C."/>
            <person name="Bullock K."/>
            <person name="Deik A."/>
            <person name="Scott J."/>
            <person name="Pierce K.A."/>
            <person name="Xavier R.J."/>
            <person name="Alm E.J."/>
        </authorList>
    </citation>
    <scope>NUCLEOTIDE SEQUENCE [LARGE SCALE GENOMIC DNA]</scope>
    <source>
        <strain evidence="1 2">BIOML-A21</strain>
    </source>
</reference>